<sequence>MERLEFFTITGEDGNEYNFMFVEELKIKGKKYWICYEAFKEEDSEDIILGDTVAFKVNEEKGELFLDAVEEDEELEKVEEEWKKIMDKVDIDENEEFVMIDSEDDIIKENGKEEK</sequence>
<dbReference type="RefSeq" id="WP_072862387.1">
    <property type="nucleotide sequence ID" value="NZ_FQUI01000001.1"/>
</dbReference>
<organism evidence="2 3">
    <name type="scientific">Marinitoga hydrogenitolerans (strain DSM 16785 / JCM 12826 / AT1271)</name>
    <dbReference type="NCBI Taxonomy" id="1122195"/>
    <lineage>
        <taxon>Bacteria</taxon>
        <taxon>Thermotogati</taxon>
        <taxon>Thermotogota</taxon>
        <taxon>Thermotogae</taxon>
        <taxon>Petrotogales</taxon>
        <taxon>Petrotogaceae</taxon>
        <taxon>Marinitoga</taxon>
    </lineage>
</organism>
<feature type="coiled-coil region" evidence="1">
    <location>
        <begin position="68"/>
        <end position="95"/>
    </location>
</feature>
<comment type="caution">
    <text evidence="2">The sequence shown here is derived from an EMBL/GenBank/DDBJ whole genome shotgun (WGS) entry which is preliminary data.</text>
</comment>
<evidence type="ECO:0008006" key="4">
    <source>
        <dbReference type="Google" id="ProtNLM"/>
    </source>
</evidence>
<evidence type="ECO:0000313" key="3">
    <source>
        <dbReference type="Proteomes" id="UP000184334"/>
    </source>
</evidence>
<gene>
    <name evidence="2" type="ORF">SAMN02745164_00146</name>
</gene>
<proteinExistence type="predicted"/>
<keyword evidence="3" id="KW-1185">Reference proteome</keyword>
<accession>A0A1M4S9L0</accession>
<evidence type="ECO:0000256" key="1">
    <source>
        <dbReference type="SAM" id="Coils"/>
    </source>
</evidence>
<dbReference type="STRING" id="1122195.SAMN02745164_00146"/>
<reference evidence="2" key="1">
    <citation type="submission" date="2016-11" db="EMBL/GenBank/DDBJ databases">
        <authorList>
            <person name="Varghese N."/>
            <person name="Submissions S."/>
        </authorList>
    </citation>
    <scope>NUCLEOTIDE SEQUENCE [LARGE SCALE GENOMIC DNA]</scope>
    <source>
        <strain evidence="2">DSM 16785</strain>
    </source>
</reference>
<dbReference type="OrthoDB" id="47927at2"/>
<dbReference type="AlphaFoldDB" id="A0A1M4S9L0"/>
<name>A0A1M4S9L0_MARH1</name>
<dbReference type="EMBL" id="FQUI01000001">
    <property type="protein sequence ID" value="SHE28906.1"/>
    <property type="molecule type" value="Genomic_DNA"/>
</dbReference>
<dbReference type="Pfam" id="PF06949">
    <property type="entry name" value="DUF1292"/>
    <property type="match status" value="1"/>
</dbReference>
<protein>
    <recommendedName>
        <fullName evidence="4">DUF1292 domain-containing protein</fullName>
    </recommendedName>
</protein>
<evidence type="ECO:0000313" key="2">
    <source>
        <dbReference type="EMBL" id="SHE28906.1"/>
    </source>
</evidence>
<keyword evidence="1" id="KW-0175">Coiled coil</keyword>
<dbReference type="Proteomes" id="UP000184334">
    <property type="component" value="Unassembled WGS sequence"/>
</dbReference>
<dbReference type="InterPro" id="IPR009711">
    <property type="entry name" value="UPF0473"/>
</dbReference>